<gene>
    <name evidence="7" type="primary">cmpR</name>
    <name evidence="7" type="ORF">pTL25_00059</name>
</gene>
<dbReference type="CDD" id="cd08420">
    <property type="entry name" value="PBP2_CysL_like"/>
    <property type="match status" value="1"/>
</dbReference>
<keyword evidence="2" id="KW-0805">Transcription regulation</keyword>
<dbReference type="EMBL" id="MH392236">
    <property type="protein sequence ID" value="QDL89226.1"/>
    <property type="molecule type" value="Genomic_DNA"/>
</dbReference>
<dbReference type="InterPro" id="IPR036390">
    <property type="entry name" value="WH_DNA-bd_sf"/>
</dbReference>
<evidence type="ECO:0000259" key="6">
    <source>
        <dbReference type="PROSITE" id="PS50931"/>
    </source>
</evidence>
<feature type="domain" description="HTH lysR-type" evidence="6">
    <location>
        <begin position="34"/>
        <end position="91"/>
    </location>
</feature>
<evidence type="ECO:0000256" key="2">
    <source>
        <dbReference type="ARBA" id="ARBA00023015"/>
    </source>
</evidence>
<accession>A0A515HII5</accession>
<name>A0A515HII5_9ZZZZ</name>
<dbReference type="GO" id="GO:0003700">
    <property type="term" value="F:DNA-binding transcription factor activity"/>
    <property type="evidence" value="ECO:0007669"/>
    <property type="project" value="InterPro"/>
</dbReference>
<feature type="region of interest" description="Disordered" evidence="5">
    <location>
        <begin position="323"/>
        <end position="343"/>
    </location>
</feature>
<dbReference type="Gene3D" id="1.10.10.10">
    <property type="entry name" value="Winged helix-like DNA-binding domain superfamily/Winged helix DNA-binding domain"/>
    <property type="match status" value="1"/>
</dbReference>
<dbReference type="InterPro" id="IPR000847">
    <property type="entry name" value="LysR_HTH_N"/>
</dbReference>
<dbReference type="Pfam" id="PF03466">
    <property type="entry name" value="LysR_substrate"/>
    <property type="match status" value="1"/>
</dbReference>
<dbReference type="NCBIfam" id="NF008095">
    <property type="entry name" value="PRK10837.1"/>
    <property type="match status" value="1"/>
</dbReference>
<evidence type="ECO:0000256" key="3">
    <source>
        <dbReference type="ARBA" id="ARBA00023125"/>
    </source>
</evidence>
<evidence type="ECO:0000313" key="7">
    <source>
        <dbReference type="EMBL" id="QDL89226.1"/>
    </source>
</evidence>
<sequence length="343" mass="37673">MNLIIGRSHKVKNQIISFIMIDKSNQLSFQRLRVNLRQLEVFLATARGGSTRAAADRIARSQSAASTSLAELEAALGVDLFDRVGRRLQLNENGRALLTKAQVLVDQAAELQAMFTDEHAAPLRVAASFTIGEYLLPSLVSRWTQLHPKSKIHLRIGNTSEVIDAVAALDVDIGFVEGSQTHADLMVQPWREDEMVILAAPDHLLAKGCATLRQLAQATWVVREHGSGTRQTTDAWLLNNLEEVRIGFELGSNEAVKRVVAASDGLGCLSRYAVEQSVADGHLVELQTRLPKASRKLAIVLHREKRLARATQDFLAHCTHSASSLRSPSQGYGADQTLGWRPL</sequence>
<dbReference type="PROSITE" id="PS50931">
    <property type="entry name" value="HTH_LYSR"/>
    <property type="match status" value="1"/>
</dbReference>
<protein>
    <submittedName>
        <fullName evidence="7">LysR family transcriptional regulator</fullName>
    </submittedName>
</protein>
<dbReference type="PANTHER" id="PTHR30126">
    <property type="entry name" value="HTH-TYPE TRANSCRIPTIONAL REGULATOR"/>
    <property type="match status" value="1"/>
</dbReference>
<dbReference type="PANTHER" id="PTHR30126:SF94">
    <property type="entry name" value="LYSR FAMILY TRANSCRIPTIONAL REGULATOR"/>
    <property type="match status" value="1"/>
</dbReference>
<keyword evidence="7" id="KW-0614">Plasmid</keyword>
<keyword evidence="3" id="KW-0238">DNA-binding</keyword>
<dbReference type="Gene3D" id="3.40.190.290">
    <property type="match status" value="1"/>
</dbReference>
<evidence type="ECO:0000256" key="4">
    <source>
        <dbReference type="ARBA" id="ARBA00023163"/>
    </source>
</evidence>
<comment type="similarity">
    <text evidence="1">Belongs to the LysR transcriptional regulatory family.</text>
</comment>
<evidence type="ECO:0000256" key="5">
    <source>
        <dbReference type="SAM" id="MobiDB-lite"/>
    </source>
</evidence>
<dbReference type="Pfam" id="PF00126">
    <property type="entry name" value="HTH_1"/>
    <property type="match status" value="1"/>
</dbReference>
<geneLocation type="plasmid" evidence="7">
    <name>pTL25</name>
</geneLocation>
<dbReference type="InterPro" id="IPR005119">
    <property type="entry name" value="LysR_subst-bd"/>
</dbReference>
<dbReference type="SUPFAM" id="SSF53850">
    <property type="entry name" value="Periplasmic binding protein-like II"/>
    <property type="match status" value="1"/>
</dbReference>
<dbReference type="SUPFAM" id="SSF46785">
    <property type="entry name" value="Winged helix' DNA-binding domain"/>
    <property type="match status" value="1"/>
</dbReference>
<dbReference type="InterPro" id="IPR036388">
    <property type="entry name" value="WH-like_DNA-bd_sf"/>
</dbReference>
<proteinExistence type="inferred from homology"/>
<dbReference type="GO" id="GO:0000976">
    <property type="term" value="F:transcription cis-regulatory region binding"/>
    <property type="evidence" value="ECO:0007669"/>
    <property type="project" value="TreeGrafter"/>
</dbReference>
<dbReference type="AlphaFoldDB" id="A0A515HII5"/>
<evidence type="ECO:0000256" key="1">
    <source>
        <dbReference type="ARBA" id="ARBA00009437"/>
    </source>
</evidence>
<organism evidence="7">
    <name type="scientific">Sym plasmid</name>
    <dbReference type="NCBI Taxonomy" id="28430"/>
    <lineage>
        <taxon>other sequences</taxon>
        <taxon>plasmids</taxon>
    </lineage>
</organism>
<reference evidence="7" key="1">
    <citation type="submission" date="2018-05" db="EMBL/GenBank/DDBJ databases">
        <title>Plant species dependent abundance and diversity of IncP-1 plasmids in the rhizosphere - sequence analysis provides new insights into the role as efficient and dynamic means for rapid bacterial adaptation.</title>
        <authorList>
            <person name="Nour E."/>
            <person name="Shintani M."/>
            <person name="Elsayed T."/>
            <person name="Blau K."/>
            <person name="Jechalke S."/>
            <person name="Sproeer C."/>
            <person name="Bunk B."/>
            <person name="Overmann J."/>
            <person name="Smalla K."/>
        </authorList>
    </citation>
    <scope>NUCLEOTIDE SEQUENCE</scope>
    <source>
        <plasmid evidence="7">pTL25</plasmid>
    </source>
</reference>
<keyword evidence="4" id="KW-0804">Transcription</keyword>